<keyword evidence="10 18" id="KW-1015">Disulfide bond</keyword>
<evidence type="ECO:0000256" key="5">
    <source>
        <dbReference type="ARBA" id="ARBA00022676"/>
    </source>
</evidence>
<proteinExistence type="inferred from homology"/>
<evidence type="ECO:0000313" key="21">
    <source>
        <dbReference type="EMBL" id="ORY77755.1"/>
    </source>
</evidence>
<dbReference type="InterPro" id="IPR000757">
    <property type="entry name" value="Beta-glucanase-like"/>
</dbReference>
<keyword evidence="7 19" id="KW-0732">Signal</keyword>
<reference evidence="21 22" key="1">
    <citation type="submission" date="2016-07" db="EMBL/GenBank/DDBJ databases">
        <title>Pervasive Adenine N6-methylation of Active Genes in Fungi.</title>
        <authorList>
            <consortium name="DOE Joint Genome Institute"/>
            <person name="Mondo S.J."/>
            <person name="Dannebaum R.O."/>
            <person name="Kuo R.C."/>
            <person name="Labutti K."/>
            <person name="Haridas S."/>
            <person name="Kuo A."/>
            <person name="Salamov A."/>
            <person name="Ahrendt S.R."/>
            <person name="Lipzen A."/>
            <person name="Sullivan W."/>
            <person name="Andreopoulos W.B."/>
            <person name="Clum A."/>
            <person name="Lindquist E."/>
            <person name="Daum C."/>
            <person name="Ramamoorthy G.K."/>
            <person name="Gryganskyi A."/>
            <person name="Culley D."/>
            <person name="Magnuson J.K."/>
            <person name="James T.Y."/>
            <person name="O'Malley M.A."/>
            <person name="Stajich J.E."/>
            <person name="Spatafora J.W."/>
            <person name="Visel A."/>
            <person name="Grigoriev I.V."/>
        </authorList>
    </citation>
    <scope>NUCLEOTIDE SEQUENCE [LARGE SCALE GENOMIC DNA]</scope>
    <source>
        <strain evidence="21 22">12-1054</strain>
    </source>
</reference>
<dbReference type="Pfam" id="PF00722">
    <property type="entry name" value="Glyco_hydro_16"/>
    <property type="match status" value="1"/>
</dbReference>
<dbReference type="Gene3D" id="2.60.120.200">
    <property type="match status" value="1"/>
</dbReference>
<dbReference type="Proteomes" id="UP000193685">
    <property type="component" value="Unassembled WGS sequence"/>
</dbReference>
<evidence type="ECO:0000256" key="1">
    <source>
        <dbReference type="ARBA" id="ARBA00000822"/>
    </source>
</evidence>
<dbReference type="EC" id="3.2.-.-" evidence="16"/>
<dbReference type="OrthoDB" id="4781at2759"/>
<name>A0A1Y2F486_PROLT</name>
<evidence type="ECO:0000313" key="22">
    <source>
        <dbReference type="Proteomes" id="UP000193685"/>
    </source>
</evidence>
<keyword evidence="4" id="KW-0336">GPI-anchor</keyword>
<dbReference type="EMBL" id="MCFI01000019">
    <property type="protein sequence ID" value="ORY77755.1"/>
    <property type="molecule type" value="Genomic_DNA"/>
</dbReference>
<comment type="similarity">
    <text evidence="15">Belongs to the glycosyl hydrolase 16 family. CRH1 subfamily.</text>
</comment>
<evidence type="ECO:0000256" key="19">
    <source>
        <dbReference type="SAM" id="SignalP"/>
    </source>
</evidence>
<feature type="active site" description="Nucleophile" evidence="17">
    <location>
        <position position="108"/>
    </location>
</feature>
<dbReference type="GeneID" id="63787291"/>
<dbReference type="AlphaFoldDB" id="A0A1Y2F486"/>
<gene>
    <name evidence="21" type="ORF">BCR37DRAFT_389053</name>
</gene>
<feature type="chain" id="PRO_5013390838" description="Crh-like protein" evidence="19">
    <location>
        <begin position="23"/>
        <end position="372"/>
    </location>
</feature>
<dbReference type="PROSITE" id="PS51762">
    <property type="entry name" value="GH16_2"/>
    <property type="match status" value="1"/>
</dbReference>
<evidence type="ECO:0000256" key="9">
    <source>
        <dbReference type="ARBA" id="ARBA00023136"/>
    </source>
</evidence>
<evidence type="ECO:0000256" key="8">
    <source>
        <dbReference type="ARBA" id="ARBA00022801"/>
    </source>
</evidence>
<feature type="disulfide bond" evidence="18">
    <location>
        <begin position="15"/>
        <end position="22"/>
    </location>
</feature>
<dbReference type="GO" id="GO:0009277">
    <property type="term" value="C:fungal-type cell wall"/>
    <property type="evidence" value="ECO:0007669"/>
    <property type="project" value="TreeGrafter"/>
</dbReference>
<dbReference type="GO" id="GO:0016757">
    <property type="term" value="F:glycosyltransferase activity"/>
    <property type="evidence" value="ECO:0007669"/>
    <property type="project" value="UniProtKB-KW"/>
</dbReference>
<comment type="catalytic activity">
    <reaction evidence="1">
        <text>Random endo-hydrolysis of N-acetyl-beta-D-glucosaminide (1-&gt;4)-beta-linkages in chitin and chitodextrins.</text>
        <dbReference type="EC" id="3.2.1.14"/>
    </reaction>
</comment>
<evidence type="ECO:0000256" key="6">
    <source>
        <dbReference type="ARBA" id="ARBA00022679"/>
    </source>
</evidence>
<dbReference type="InterPro" id="IPR013320">
    <property type="entry name" value="ConA-like_dom_sf"/>
</dbReference>
<keyword evidence="22" id="KW-1185">Reference proteome</keyword>
<comment type="subcellular location">
    <subcellularLocation>
        <location evidence="2">Cell envelope</location>
    </subcellularLocation>
    <subcellularLocation>
        <location evidence="3">Membrane</location>
        <topology evidence="3">Lipid-anchor</topology>
        <topology evidence="3">GPI-anchor</topology>
    </subcellularLocation>
</comment>
<dbReference type="InterPro" id="IPR017168">
    <property type="entry name" value="CHR-like"/>
</dbReference>
<feature type="signal peptide" evidence="19">
    <location>
        <begin position="1"/>
        <end position="22"/>
    </location>
</feature>
<dbReference type="STRING" id="56484.A0A1Y2F486"/>
<evidence type="ECO:0000256" key="16">
    <source>
        <dbReference type="PIRNR" id="PIRNR037299"/>
    </source>
</evidence>
<dbReference type="CDD" id="cd02183">
    <property type="entry name" value="GH16_fungal_CRH1_transglycosylase"/>
    <property type="match status" value="1"/>
</dbReference>
<dbReference type="SUPFAM" id="SSF49899">
    <property type="entry name" value="Concanavalin A-like lectins/glucanases"/>
    <property type="match status" value="1"/>
</dbReference>
<dbReference type="OMA" id="WAKESTN"/>
<dbReference type="PANTHER" id="PTHR10963">
    <property type="entry name" value="GLYCOSYL HYDROLASE-RELATED"/>
    <property type="match status" value="1"/>
</dbReference>
<dbReference type="RefSeq" id="XP_040723140.1">
    <property type="nucleotide sequence ID" value="XM_040870692.1"/>
</dbReference>
<evidence type="ECO:0000256" key="15">
    <source>
        <dbReference type="ARBA" id="ARBA00038074"/>
    </source>
</evidence>
<dbReference type="GO" id="GO:0031505">
    <property type="term" value="P:fungal-type cell wall organization"/>
    <property type="evidence" value="ECO:0007669"/>
    <property type="project" value="TreeGrafter"/>
</dbReference>
<evidence type="ECO:0000256" key="3">
    <source>
        <dbReference type="ARBA" id="ARBA00004589"/>
    </source>
</evidence>
<dbReference type="GO" id="GO:0008843">
    <property type="term" value="F:endochitinase activity"/>
    <property type="evidence" value="ECO:0007669"/>
    <property type="project" value="UniProtKB-EC"/>
</dbReference>
<evidence type="ECO:0000256" key="2">
    <source>
        <dbReference type="ARBA" id="ARBA00004196"/>
    </source>
</evidence>
<keyword evidence="13" id="KW-0326">Glycosidase</keyword>
<evidence type="ECO:0000256" key="10">
    <source>
        <dbReference type="ARBA" id="ARBA00023157"/>
    </source>
</evidence>
<protein>
    <recommendedName>
        <fullName evidence="16">Crh-like protein</fullName>
        <ecNumber evidence="16">3.2.-.-</ecNumber>
    </recommendedName>
</protein>
<dbReference type="PIRSF" id="PIRSF037299">
    <property type="entry name" value="Glycosidase_CRH1_prd"/>
    <property type="match status" value="1"/>
</dbReference>
<keyword evidence="9 16" id="KW-0472">Membrane</keyword>
<keyword evidence="8 16" id="KW-0378">Hydrolase</keyword>
<keyword evidence="11" id="KW-0325">Glycoprotein</keyword>
<evidence type="ECO:0000256" key="11">
    <source>
        <dbReference type="ARBA" id="ARBA00023180"/>
    </source>
</evidence>
<keyword evidence="5" id="KW-0328">Glycosyltransferase</keyword>
<feature type="domain" description="GH16" evidence="20">
    <location>
        <begin position="18"/>
        <end position="225"/>
    </location>
</feature>
<evidence type="ECO:0000259" key="20">
    <source>
        <dbReference type="PROSITE" id="PS51762"/>
    </source>
</evidence>
<keyword evidence="6" id="KW-0808">Transferase</keyword>
<evidence type="ECO:0000256" key="12">
    <source>
        <dbReference type="ARBA" id="ARBA00023288"/>
    </source>
</evidence>
<evidence type="ECO:0000256" key="17">
    <source>
        <dbReference type="PIRSR" id="PIRSR037299-1"/>
    </source>
</evidence>
<comment type="caution">
    <text evidence="21">The sequence shown here is derived from an EMBL/GenBank/DDBJ whole genome shotgun (WGS) entry which is preliminary data.</text>
</comment>
<evidence type="ECO:0000256" key="7">
    <source>
        <dbReference type="ARBA" id="ARBA00022729"/>
    </source>
</evidence>
<evidence type="ECO:0000256" key="18">
    <source>
        <dbReference type="PIRSR" id="PIRSR037299-2"/>
    </source>
</evidence>
<dbReference type="GO" id="GO:0098552">
    <property type="term" value="C:side of membrane"/>
    <property type="evidence" value="ECO:0007669"/>
    <property type="project" value="UniProtKB-KW"/>
</dbReference>
<keyword evidence="21" id="KW-0430">Lectin</keyword>
<organism evidence="21 22">
    <name type="scientific">Protomyces lactucae-debilis</name>
    <dbReference type="NCBI Taxonomy" id="2754530"/>
    <lineage>
        <taxon>Eukaryota</taxon>
        <taxon>Fungi</taxon>
        <taxon>Dikarya</taxon>
        <taxon>Ascomycota</taxon>
        <taxon>Taphrinomycotina</taxon>
        <taxon>Taphrinomycetes</taxon>
        <taxon>Taphrinales</taxon>
        <taxon>Protomycetaceae</taxon>
        <taxon>Protomyces</taxon>
    </lineage>
</organism>
<evidence type="ECO:0000256" key="14">
    <source>
        <dbReference type="ARBA" id="ARBA00023316"/>
    </source>
</evidence>
<dbReference type="GO" id="GO:0005975">
    <property type="term" value="P:carbohydrate metabolic process"/>
    <property type="evidence" value="ECO:0007669"/>
    <property type="project" value="InterPro"/>
</dbReference>
<feature type="active site" description="Proton donor" evidence="17">
    <location>
        <position position="112"/>
    </location>
</feature>
<dbReference type="PANTHER" id="PTHR10963:SF68">
    <property type="entry name" value="GLYCOSIDASE CRH1-RELATED"/>
    <property type="match status" value="1"/>
</dbReference>
<keyword evidence="12" id="KW-0449">Lipoprotein</keyword>
<accession>A0A1Y2F486</accession>
<dbReference type="GO" id="GO:0030246">
    <property type="term" value="F:carbohydrate binding"/>
    <property type="evidence" value="ECO:0007669"/>
    <property type="project" value="UniProtKB-KW"/>
</dbReference>
<evidence type="ECO:0000256" key="13">
    <source>
        <dbReference type="ARBA" id="ARBA00023295"/>
    </source>
</evidence>
<evidence type="ECO:0000256" key="4">
    <source>
        <dbReference type="ARBA" id="ARBA00022622"/>
    </source>
</evidence>
<dbReference type="InterPro" id="IPR050546">
    <property type="entry name" value="Glycosyl_Hydrlase_16"/>
</dbReference>
<sequence>MLLNILLAAALAAACDPRTTSCASIPAMPASITYDLSTTNTAQFNFIIPNRITQNGNGLDFSTVQQGDAPTLVTRDYLLYGNVKAAIKTAPGVGMVSAFILMSDVLDEIDFEWLGNDQVQVQTNYFSRGVTANYDRGGFSSNPGNQASVHTYEIDWTETTLRWIIDGVTVRTLNKADTGSYGYPSTPSQIKIGVWASGDPSNEPGTIQWGGGLLDYSKGPYTMTLQSLTVTSYSPNAKSFSYAPGGLTFTSSNQQLAQSAVSAAATQQAAAKPTMAGQAIGVVAGASASTAKISSAPITAVTTRPQTSAAANTLRTSTAVVAVAATGTGVRTVTAASATASTRPTVSASLATSLDVRWVLATLASLCTFALL</sequence>
<keyword evidence="14" id="KW-0961">Cell wall biogenesis/degradation</keyword>